<sequence length="450" mass="49678">MNNLGIVIGREYMTRVKKKSFLILTILMPFLIAALCAFPVILGSIKDDEQKQVVIMDKTEKYLPLFTNTGTAGNGASDDEMKGYKFVPGAGDVQLYNNEELDIEAVVCITGDLTSDPNAIKIYSRNEVQNDLIRYVGRILDTQVHKDKLAAYNIPQLENIVSDLQTSINIKTVKWGDNGEETLSSSELAMALGLISAILIYMFVLMYGAMVMQGVMEEKTNRIIEVIVGSVKPFQLMMGKIIGVMLVGFTQMFVWGAMLLGISALVGISVMPSMADPTIGIEGSNVAQQTALQAMENNDSSAEFMQAISNLPLAEIVIMFLFFFLGGYILYSSFYAAIGAAVNSQEDSSQFMTPMVIIMVFALYAAMGSAENTDGPLAFWASMFPLTSPIVMMVRIPFGVPLWQELLSLAILYATALLFVWVGGKIYRIGILMYGKKPTVKEMWKWMKYS</sequence>
<evidence type="ECO:0000313" key="1">
    <source>
        <dbReference type="EMBL" id="TGX82092.1"/>
    </source>
</evidence>
<dbReference type="EMBL" id="SRZC01000012">
    <property type="protein sequence ID" value="TGX82092.1"/>
    <property type="molecule type" value="Genomic_DNA"/>
</dbReference>
<protein>
    <submittedName>
        <fullName evidence="1">ABC transporter permease</fullName>
    </submittedName>
</protein>
<dbReference type="Proteomes" id="UP000308886">
    <property type="component" value="Unassembled WGS sequence"/>
</dbReference>
<comment type="caution">
    <text evidence="1">The sequence shown here is derived from an EMBL/GenBank/DDBJ whole genome shotgun (WGS) entry which is preliminary data.</text>
</comment>
<gene>
    <name evidence="1" type="ORF">E5358_08515</name>
</gene>
<accession>A0AC61QPM8</accession>
<proteinExistence type="predicted"/>
<keyword evidence="2" id="KW-1185">Reference proteome</keyword>
<organism evidence="1 2">
    <name type="scientific">Palleniella muris</name>
    <dbReference type="NCBI Taxonomy" id="3038145"/>
    <lineage>
        <taxon>Bacteria</taxon>
        <taxon>Pseudomonadati</taxon>
        <taxon>Bacteroidota</taxon>
        <taxon>Bacteroidia</taxon>
        <taxon>Bacteroidales</taxon>
        <taxon>Prevotellaceae</taxon>
        <taxon>Palleniella</taxon>
    </lineage>
</organism>
<name>A0AC61QPM8_9BACT</name>
<reference evidence="1" key="1">
    <citation type="submission" date="2019-04" db="EMBL/GenBank/DDBJ databases">
        <title>Microbes associate with the intestines of laboratory mice.</title>
        <authorList>
            <person name="Navarre W."/>
            <person name="Wong E."/>
            <person name="Huang K."/>
            <person name="Tropini C."/>
            <person name="Ng K."/>
            <person name="Yu B."/>
        </authorList>
    </citation>
    <scope>NUCLEOTIDE SEQUENCE</scope>
    <source>
        <strain evidence="1">NM73_A23</strain>
    </source>
</reference>
<evidence type="ECO:0000313" key="2">
    <source>
        <dbReference type="Proteomes" id="UP000308886"/>
    </source>
</evidence>